<feature type="signal peptide" evidence="2">
    <location>
        <begin position="1"/>
        <end position="19"/>
    </location>
</feature>
<proteinExistence type="predicted"/>
<feature type="repeat" description="TPR" evidence="1">
    <location>
        <begin position="242"/>
        <end position="275"/>
    </location>
</feature>
<dbReference type="SMART" id="SM00028">
    <property type="entry name" value="TPR"/>
    <property type="match status" value="2"/>
</dbReference>
<name>A0ABP0ITN9_9DINO</name>
<evidence type="ECO:0008006" key="5">
    <source>
        <dbReference type="Google" id="ProtNLM"/>
    </source>
</evidence>
<sequence length="427" mass="48632">MVARFVIAVFATLLVVATTSRDDVAMLQQSRKDIEPSGLQTTQADSLEDMALGPLMLKVKEECLSSTQQCLPALIEARHRVWPYVQAELGKEIKPYEPSSFSADFASAWLKDEVCHGKTFFLLHVWKAVGWGGIENLQQLMGGNVERHNLGGDLHPYDCQNVSHPSTFTFVRDPLTRFISGYAQLELLKEGSLGVAARLCDRQAEDWSERWFLRGLIHDVAHEHEKVEECMRRAVELDPDRADAWLFLAETSYRAGDYETSFAAFDRVCELAPESLAAQQAEVDRRLLSRNLRCVLMTRNIWSQEVAESFVSQEPAQHTTCLPRVWDDVLKPELLELLHRSVDDICTWRIKSPRSLSTFWLPRGKAPRTAAEVAGRLLLQLLGEDEKDYDGIEWWCRTQCARMGAHFHYDTAISETQLQGFCDRLDM</sequence>
<evidence type="ECO:0000313" key="4">
    <source>
        <dbReference type="Proteomes" id="UP001642484"/>
    </source>
</evidence>
<reference evidence="3 4" key="1">
    <citation type="submission" date="2024-02" db="EMBL/GenBank/DDBJ databases">
        <authorList>
            <person name="Chen Y."/>
            <person name="Shah S."/>
            <person name="Dougan E. K."/>
            <person name="Thang M."/>
            <person name="Chan C."/>
        </authorList>
    </citation>
    <scope>NUCLEOTIDE SEQUENCE [LARGE SCALE GENOMIC DNA]</scope>
</reference>
<organism evidence="3 4">
    <name type="scientific">Durusdinium trenchii</name>
    <dbReference type="NCBI Taxonomy" id="1381693"/>
    <lineage>
        <taxon>Eukaryota</taxon>
        <taxon>Sar</taxon>
        <taxon>Alveolata</taxon>
        <taxon>Dinophyceae</taxon>
        <taxon>Suessiales</taxon>
        <taxon>Symbiodiniaceae</taxon>
        <taxon>Durusdinium</taxon>
    </lineage>
</organism>
<keyword evidence="4" id="KW-1185">Reference proteome</keyword>
<gene>
    <name evidence="3" type="ORF">CCMP2556_LOCUS8055</name>
</gene>
<dbReference type="Proteomes" id="UP001642484">
    <property type="component" value="Unassembled WGS sequence"/>
</dbReference>
<evidence type="ECO:0000256" key="2">
    <source>
        <dbReference type="SAM" id="SignalP"/>
    </source>
</evidence>
<dbReference type="Gene3D" id="1.25.40.10">
    <property type="entry name" value="Tetratricopeptide repeat domain"/>
    <property type="match status" value="1"/>
</dbReference>
<evidence type="ECO:0000313" key="3">
    <source>
        <dbReference type="EMBL" id="CAK9005393.1"/>
    </source>
</evidence>
<protein>
    <recommendedName>
        <fullName evidence="5">Tetratricopeptide repeat protein 38</fullName>
    </recommendedName>
</protein>
<feature type="repeat" description="TPR" evidence="1">
    <location>
        <begin position="208"/>
        <end position="241"/>
    </location>
</feature>
<keyword evidence="1" id="KW-0802">TPR repeat</keyword>
<dbReference type="InterPro" id="IPR011990">
    <property type="entry name" value="TPR-like_helical_dom_sf"/>
</dbReference>
<dbReference type="SUPFAM" id="SSF48452">
    <property type="entry name" value="TPR-like"/>
    <property type="match status" value="1"/>
</dbReference>
<feature type="chain" id="PRO_5046412989" description="Tetratricopeptide repeat protein 38" evidence="2">
    <location>
        <begin position="20"/>
        <end position="427"/>
    </location>
</feature>
<keyword evidence="2" id="KW-0732">Signal</keyword>
<comment type="caution">
    <text evidence="3">The sequence shown here is derived from an EMBL/GenBank/DDBJ whole genome shotgun (WGS) entry which is preliminary data.</text>
</comment>
<accession>A0ABP0ITN9</accession>
<dbReference type="EMBL" id="CAXAMN010003614">
    <property type="protein sequence ID" value="CAK9005393.1"/>
    <property type="molecule type" value="Genomic_DNA"/>
</dbReference>
<evidence type="ECO:0000256" key="1">
    <source>
        <dbReference type="PROSITE-ProRule" id="PRU00339"/>
    </source>
</evidence>
<dbReference type="PROSITE" id="PS50005">
    <property type="entry name" value="TPR"/>
    <property type="match status" value="2"/>
</dbReference>
<dbReference type="InterPro" id="IPR019734">
    <property type="entry name" value="TPR_rpt"/>
</dbReference>